<name>D6Z433_DESAT</name>
<dbReference type="eggNOG" id="COG1695">
    <property type="taxonomic scope" value="Bacteria"/>
</dbReference>
<dbReference type="Proteomes" id="UP000001508">
    <property type="component" value="Chromosome"/>
</dbReference>
<dbReference type="EMBL" id="CP001940">
    <property type="protein sequence ID" value="ADH86308.1"/>
    <property type="molecule type" value="Genomic_DNA"/>
</dbReference>
<dbReference type="InterPro" id="IPR036390">
    <property type="entry name" value="WH_DNA-bd_sf"/>
</dbReference>
<dbReference type="OrthoDB" id="7189837at2"/>
<dbReference type="InterPro" id="IPR005149">
    <property type="entry name" value="Tscrpt_reg_PadR_N"/>
</dbReference>
<dbReference type="RefSeq" id="WP_013163835.1">
    <property type="nucleotide sequence ID" value="NC_014216.1"/>
</dbReference>
<feature type="domain" description="Transcription regulator PadR N-terminal" evidence="1">
    <location>
        <begin position="25"/>
        <end position="95"/>
    </location>
</feature>
<gene>
    <name evidence="2" type="ordered locus">DaAHT2_1613</name>
</gene>
<evidence type="ECO:0000259" key="1">
    <source>
        <dbReference type="Pfam" id="PF03551"/>
    </source>
</evidence>
<dbReference type="InterPro" id="IPR052509">
    <property type="entry name" value="Metal_resp_DNA-bind_regulator"/>
</dbReference>
<accession>D6Z433</accession>
<organism evidence="2 3">
    <name type="scientific">Desulfurivibrio alkaliphilus (strain DSM 19089 / UNIQEM U267 / AHT2)</name>
    <dbReference type="NCBI Taxonomy" id="589865"/>
    <lineage>
        <taxon>Bacteria</taxon>
        <taxon>Pseudomonadati</taxon>
        <taxon>Thermodesulfobacteriota</taxon>
        <taxon>Desulfobulbia</taxon>
        <taxon>Desulfobulbales</taxon>
        <taxon>Desulfobulbaceae</taxon>
        <taxon>Desulfurivibrio</taxon>
    </lineage>
</organism>
<dbReference type="Gene3D" id="1.10.10.10">
    <property type="entry name" value="Winged helix-like DNA-binding domain superfamily/Winged helix DNA-binding domain"/>
    <property type="match status" value="1"/>
</dbReference>
<evidence type="ECO:0000313" key="3">
    <source>
        <dbReference type="Proteomes" id="UP000001508"/>
    </source>
</evidence>
<dbReference type="PANTHER" id="PTHR33169">
    <property type="entry name" value="PADR-FAMILY TRANSCRIPTIONAL REGULATOR"/>
    <property type="match status" value="1"/>
</dbReference>
<dbReference type="HOGENOM" id="CLU_063440_3_2_7"/>
<dbReference type="InterPro" id="IPR036388">
    <property type="entry name" value="WH-like_DNA-bd_sf"/>
</dbReference>
<dbReference type="SUPFAM" id="SSF46785">
    <property type="entry name" value="Winged helix' DNA-binding domain"/>
    <property type="match status" value="1"/>
</dbReference>
<dbReference type="AlphaFoldDB" id="D6Z433"/>
<proteinExistence type="predicted"/>
<dbReference type="STRING" id="589865.DaAHT2_1613"/>
<dbReference type="KEGG" id="dak:DaAHT2_1613"/>
<evidence type="ECO:0000313" key="2">
    <source>
        <dbReference type="EMBL" id="ADH86308.1"/>
    </source>
</evidence>
<keyword evidence="3" id="KW-1185">Reference proteome</keyword>
<sequence length="109" mass="12484">MNGDEREERKALQREILLGFWKVHILHHAVEGPVVGQWMLSELRHHGYEVSPGTLYPLLHRLERLGWLASEVDPGGGPKAPRRFRTTPAGKAVLAKVRRQLHELLEEID</sequence>
<dbReference type="Pfam" id="PF03551">
    <property type="entry name" value="PadR"/>
    <property type="match status" value="1"/>
</dbReference>
<protein>
    <submittedName>
        <fullName evidence="2">Transcriptional regulator, PadR-like family</fullName>
    </submittedName>
</protein>
<reference evidence="3" key="1">
    <citation type="submission" date="2010-02" db="EMBL/GenBank/DDBJ databases">
        <title>Complete sequence of Desulfurivibrio alkaliphilus AHT2.</title>
        <authorList>
            <consortium name="US DOE Joint Genome Institute"/>
            <person name="Pitluck S."/>
            <person name="Chertkov O."/>
            <person name="Detter J.C."/>
            <person name="Han C."/>
            <person name="Tapia R."/>
            <person name="Larimer F."/>
            <person name="Land M."/>
            <person name="Hauser L."/>
            <person name="Kyrpides N."/>
            <person name="Mikhailova N."/>
            <person name="Sorokin D.Y."/>
            <person name="Muyzer G."/>
            <person name="Woyke T."/>
        </authorList>
    </citation>
    <scope>NUCLEOTIDE SEQUENCE [LARGE SCALE GENOMIC DNA]</scope>
    <source>
        <strain evidence="3">DSM 19089 / UNIQEM U267 / AHT2</strain>
    </source>
</reference>
<dbReference type="PANTHER" id="PTHR33169:SF14">
    <property type="entry name" value="TRANSCRIPTIONAL REGULATOR RV3488"/>
    <property type="match status" value="1"/>
</dbReference>
<dbReference type="InParanoid" id="D6Z433"/>